<dbReference type="Gene3D" id="3.30.70.270">
    <property type="match status" value="1"/>
</dbReference>
<organism evidence="8 9">
    <name type="scientific">Roseobacter ponti</name>
    <dbReference type="NCBI Taxonomy" id="1891787"/>
    <lineage>
        <taxon>Bacteria</taxon>
        <taxon>Pseudomonadati</taxon>
        <taxon>Pseudomonadota</taxon>
        <taxon>Alphaproteobacteria</taxon>
        <taxon>Rhodobacterales</taxon>
        <taxon>Roseobacteraceae</taxon>
        <taxon>Roseobacter</taxon>
    </lineage>
</organism>
<dbReference type="SUPFAM" id="SSF56672">
    <property type="entry name" value="DNA/RNA polymerases"/>
    <property type="match status" value="1"/>
</dbReference>
<evidence type="ECO:0000256" key="1">
    <source>
        <dbReference type="ARBA" id="ARBA00010945"/>
    </source>
</evidence>
<reference evidence="8 9" key="1">
    <citation type="submission" date="2020-02" db="EMBL/GenBank/DDBJ databases">
        <title>Genome sequence of Roseobacter ponti.</title>
        <authorList>
            <person name="Hollensteiner J."/>
            <person name="Schneider D."/>
            <person name="Poehlein A."/>
            <person name="Daniel R."/>
        </authorList>
    </citation>
    <scope>NUCLEOTIDE SEQUENCE [LARGE SCALE GENOMIC DNA]</scope>
    <source>
        <strain evidence="8 9">DSM 106830</strain>
    </source>
</reference>
<evidence type="ECO:0000256" key="4">
    <source>
        <dbReference type="ARBA" id="ARBA00022763"/>
    </source>
</evidence>
<comment type="catalytic activity">
    <reaction evidence="6">
        <text>DNA(n) + a 2'-deoxyribonucleoside 5'-triphosphate = DNA(n+1) + diphosphate</text>
        <dbReference type="Rhea" id="RHEA:22508"/>
        <dbReference type="Rhea" id="RHEA-COMP:17339"/>
        <dbReference type="Rhea" id="RHEA-COMP:17340"/>
        <dbReference type="ChEBI" id="CHEBI:33019"/>
        <dbReference type="ChEBI" id="CHEBI:61560"/>
        <dbReference type="ChEBI" id="CHEBI:173112"/>
        <dbReference type="EC" id="2.7.7.7"/>
    </reaction>
</comment>
<dbReference type="KEGG" id="rpon:G3256_01035"/>
<dbReference type="PROSITE" id="PS50173">
    <property type="entry name" value="UMUC"/>
    <property type="match status" value="1"/>
</dbReference>
<dbReference type="EMBL" id="CP048788">
    <property type="protein sequence ID" value="QJF49849.1"/>
    <property type="molecule type" value="Genomic_DNA"/>
</dbReference>
<dbReference type="Pfam" id="PF11799">
    <property type="entry name" value="IMS_C"/>
    <property type="match status" value="1"/>
</dbReference>
<sequence>MTDRRILSLWFPRMGADRLMRRDPQLHAVPLAVVEERGNMQVLTSLNTAAQGFGLRSGQPVRDAHAMCEGLITRARSVQGEAAFLAVLQRWAGKFSPWVATEASDGLVVDLTGCAHLFGGEEALLEVVQQDCNDLGLAVQMGLADTRGAAWALARFAGQSAGAYRSGDAIDQEARATRSRAGKRRHWTRGGAAPVVRRGPDQATHRIAAPGQSYSALSALPVAALRLDADLVAQLARLGLRRVGDLLGQPRASLARRFGRGVVMRMDQAMGSAPEPVSPAKPPDHFAVRLTLPDPIGLEDDILAGIDRLLPRLCESLKDKGRGARRVRLQAFRSDHDIQSVEVGLARPSRDPARIRPLLALKLDSIDAGFGIDMLRIEAVQTEPIHCRSAVGHLEAGHVVNKRLAANTAVDDLIGRIGARVGMEQITRLHPAESHIPEKTSKVLAAAWSDPWKEDWPAARTPRPLLLWQPEPVHAPDVPQVPQVFRWRGQTLTRHRAIGPERISPEWWLDDPDWRSGVRDYWVTETEDGQRLWLFYGHGHMMSSGWFCQGAFA</sequence>
<dbReference type="Pfam" id="PF00817">
    <property type="entry name" value="IMS"/>
    <property type="match status" value="1"/>
</dbReference>
<dbReference type="InterPro" id="IPR043502">
    <property type="entry name" value="DNA/RNA_pol_sf"/>
</dbReference>
<evidence type="ECO:0000259" key="7">
    <source>
        <dbReference type="PROSITE" id="PS50173"/>
    </source>
</evidence>
<name>A0A858SLS1_9RHOB</name>
<evidence type="ECO:0000256" key="3">
    <source>
        <dbReference type="ARBA" id="ARBA00012417"/>
    </source>
</evidence>
<evidence type="ECO:0000256" key="6">
    <source>
        <dbReference type="ARBA" id="ARBA00049244"/>
    </source>
</evidence>
<evidence type="ECO:0000313" key="8">
    <source>
        <dbReference type="EMBL" id="QJF49849.1"/>
    </source>
</evidence>
<gene>
    <name evidence="8" type="ORF">G3256_01035</name>
</gene>
<proteinExistence type="inferred from homology"/>
<dbReference type="InterPro" id="IPR017961">
    <property type="entry name" value="DNA_pol_Y-fam_little_finger"/>
</dbReference>
<dbReference type="CDD" id="cd03468">
    <property type="entry name" value="PolY_like"/>
    <property type="match status" value="1"/>
</dbReference>
<comment type="similarity">
    <text evidence="1">Belongs to the DNA polymerase type-Y family.</text>
</comment>
<comment type="subunit">
    <text evidence="2">Monomer.</text>
</comment>
<evidence type="ECO:0000256" key="2">
    <source>
        <dbReference type="ARBA" id="ARBA00011245"/>
    </source>
</evidence>
<keyword evidence="4" id="KW-0227">DNA damage</keyword>
<dbReference type="PANTHER" id="PTHR35369:SF2">
    <property type="entry name" value="BLR3025 PROTEIN"/>
    <property type="match status" value="1"/>
</dbReference>
<dbReference type="Gene3D" id="3.40.1170.60">
    <property type="match status" value="1"/>
</dbReference>
<dbReference type="InterPro" id="IPR050356">
    <property type="entry name" value="SulA_CellDiv_inhibitor"/>
</dbReference>
<dbReference type="InterPro" id="IPR001126">
    <property type="entry name" value="UmuC"/>
</dbReference>
<comment type="function">
    <text evidence="5">Poorly processive, error-prone DNA polymerase involved in untargeted mutagenesis. Copies undamaged DNA at stalled replication forks, which arise in vivo from mismatched or misaligned primer ends. These misaligned primers can be extended by PolIV. Exhibits no 3'-5' exonuclease (proofreading) activity. May be involved in translesional synthesis, in conjunction with the beta clamp from PolIII.</text>
</comment>
<accession>A0A858SLS1</accession>
<dbReference type="Proteomes" id="UP000503308">
    <property type="component" value="Chromosome"/>
</dbReference>
<dbReference type="GO" id="GO:0003684">
    <property type="term" value="F:damaged DNA binding"/>
    <property type="evidence" value="ECO:0007669"/>
    <property type="project" value="InterPro"/>
</dbReference>
<dbReference type="AlphaFoldDB" id="A0A858SLS1"/>
<dbReference type="PANTHER" id="PTHR35369">
    <property type="entry name" value="BLR3025 PROTEIN-RELATED"/>
    <property type="match status" value="1"/>
</dbReference>
<dbReference type="RefSeq" id="WP_169639075.1">
    <property type="nucleotide sequence ID" value="NZ_CP048788.1"/>
</dbReference>
<dbReference type="GO" id="GO:0006281">
    <property type="term" value="P:DNA repair"/>
    <property type="evidence" value="ECO:0007669"/>
    <property type="project" value="InterPro"/>
</dbReference>
<feature type="domain" description="UmuC" evidence="7">
    <location>
        <begin position="22"/>
        <end position="150"/>
    </location>
</feature>
<evidence type="ECO:0000256" key="5">
    <source>
        <dbReference type="ARBA" id="ARBA00025589"/>
    </source>
</evidence>
<evidence type="ECO:0000313" key="9">
    <source>
        <dbReference type="Proteomes" id="UP000503308"/>
    </source>
</evidence>
<dbReference type="InterPro" id="IPR043128">
    <property type="entry name" value="Rev_trsase/Diguanyl_cyclase"/>
</dbReference>
<keyword evidence="9" id="KW-1185">Reference proteome</keyword>
<dbReference type="EC" id="2.7.7.7" evidence="3"/>
<protein>
    <recommendedName>
        <fullName evidence="3">DNA-directed DNA polymerase</fullName>
        <ecNumber evidence="3">2.7.7.7</ecNumber>
    </recommendedName>
</protein>